<organism evidence="3 4">
    <name type="scientific">Sutterella wadsworthensis HGA0223</name>
    <dbReference type="NCBI Taxonomy" id="1203554"/>
    <lineage>
        <taxon>Bacteria</taxon>
        <taxon>Pseudomonadati</taxon>
        <taxon>Pseudomonadota</taxon>
        <taxon>Betaproteobacteria</taxon>
        <taxon>Burkholderiales</taxon>
        <taxon>Sutterellaceae</taxon>
        <taxon>Sutterella</taxon>
    </lineage>
</organism>
<dbReference type="GeneID" id="64062225"/>
<keyword evidence="4" id="KW-1185">Reference proteome</keyword>
<comment type="caution">
    <text evidence="3">The sequence shown here is derived from an EMBL/GenBank/DDBJ whole genome shotgun (WGS) entry which is preliminary data.</text>
</comment>
<accession>S3CA22</accession>
<dbReference type="RefSeq" id="WP_016475356.1">
    <property type="nucleotide sequence ID" value="NZ_KE150482.1"/>
</dbReference>
<name>S3CA22_9BURK</name>
<feature type="region of interest" description="Disordered" evidence="1">
    <location>
        <begin position="109"/>
        <end position="141"/>
    </location>
</feature>
<dbReference type="HOGENOM" id="CLU_1844087_0_0_4"/>
<feature type="transmembrane region" description="Helical" evidence="2">
    <location>
        <begin position="41"/>
        <end position="58"/>
    </location>
</feature>
<keyword evidence="2" id="KW-0812">Transmembrane</keyword>
<feature type="compositionally biased region" description="Basic and acidic residues" evidence="1">
    <location>
        <begin position="130"/>
        <end position="141"/>
    </location>
</feature>
<dbReference type="Proteomes" id="UP000014400">
    <property type="component" value="Unassembled WGS sequence"/>
</dbReference>
<gene>
    <name evidence="3" type="ORF">HMPREF1476_02401</name>
</gene>
<sequence length="141" mass="15698">MPMFIFPQPGGSPLLSLLVGLAAIAIVIGLIIFFLPLIAGIFLAAVVLIGAVILWGWIKRKFGLESSDERRFREAMEAAQRTAREQFRSGMKPSGTVYEREEVLVTKIGQPQRRRMQDVEDIEENPPQPNEKETHGGKPNA</sequence>
<evidence type="ECO:0000313" key="3">
    <source>
        <dbReference type="EMBL" id="EPD97564.1"/>
    </source>
</evidence>
<keyword evidence="2" id="KW-1133">Transmembrane helix</keyword>
<reference evidence="3 4" key="1">
    <citation type="submission" date="2013-04" db="EMBL/GenBank/DDBJ databases">
        <title>The Genome Sequence of Sutterella wadsworthensis HGA0223.</title>
        <authorList>
            <consortium name="The Broad Institute Genomics Platform"/>
            <person name="Earl A."/>
            <person name="Ward D."/>
            <person name="Feldgarden M."/>
            <person name="Gevers D."/>
            <person name="Schmidt T.M."/>
            <person name="Dover J."/>
            <person name="Dai D."/>
            <person name="Walker B."/>
            <person name="Young S."/>
            <person name="Zeng Q."/>
            <person name="Gargeya S."/>
            <person name="Fitzgerald M."/>
            <person name="Haas B."/>
            <person name="Abouelleil A."/>
            <person name="Allen A.W."/>
            <person name="Alvarado L."/>
            <person name="Arachchi H.M."/>
            <person name="Berlin A.M."/>
            <person name="Chapman S.B."/>
            <person name="Gainer-Dewar J."/>
            <person name="Goldberg J."/>
            <person name="Griggs A."/>
            <person name="Gujja S."/>
            <person name="Hansen M."/>
            <person name="Howarth C."/>
            <person name="Imamovic A."/>
            <person name="Ireland A."/>
            <person name="Larimer J."/>
            <person name="McCowan C."/>
            <person name="Murphy C."/>
            <person name="Pearson M."/>
            <person name="Poon T.W."/>
            <person name="Priest M."/>
            <person name="Roberts A."/>
            <person name="Saif S."/>
            <person name="Shea T."/>
            <person name="Sisk P."/>
            <person name="Sykes S."/>
            <person name="Wortman J."/>
            <person name="Nusbaum C."/>
            <person name="Birren B."/>
        </authorList>
    </citation>
    <scope>NUCLEOTIDE SEQUENCE [LARGE SCALE GENOMIC DNA]</scope>
    <source>
        <strain evidence="3 4">HGA0223</strain>
    </source>
</reference>
<proteinExistence type="predicted"/>
<dbReference type="eggNOG" id="ENOG5030YFD">
    <property type="taxonomic scope" value="Bacteria"/>
</dbReference>
<keyword evidence="2" id="KW-0472">Membrane</keyword>
<protein>
    <submittedName>
        <fullName evidence="3">Uncharacterized protein</fullName>
    </submittedName>
</protein>
<evidence type="ECO:0000256" key="2">
    <source>
        <dbReference type="SAM" id="Phobius"/>
    </source>
</evidence>
<dbReference type="EMBL" id="ATCF01000038">
    <property type="protein sequence ID" value="EPD97564.1"/>
    <property type="molecule type" value="Genomic_DNA"/>
</dbReference>
<evidence type="ECO:0000313" key="4">
    <source>
        <dbReference type="Proteomes" id="UP000014400"/>
    </source>
</evidence>
<feature type="transmembrane region" description="Helical" evidence="2">
    <location>
        <begin position="12"/>
        <end position="35"/>
    </location>
</feature>
<dbReference type="PATRIC" id="fig|1203554.3.peg.2481"/>
<dbReference type="AlphaFoldDB" id="S3CA22"/>
<evidence type="ECO:0000256" key="1">
    <source>
        <dbReference type="SAM" id="MobiDB-lite"/>
    </source>
</evidence>